<feature type="domain" description="Peptide chain release factor" evidence="1">
    <location>
        <begin position="29"/>
        <end position="139"/>
    </location>
</feature>
<dbReference type="EMBL" id="BARU01027450">
    <property type="protein sequence ID" value="GAH74268.1"/>
    <property type="molecule type" value="Genomic_DNA"/>
</dbReference>
<dbReference type="InterPro" id="IPR045853">
    <property type="entry name" value="Pep_chain_release_fac_I_sf"/>
</dbReference>
<comment type="caution">
    <text evidence="2">The sequence shown here is derived from an EMBL/GenBank/DDBJ whole genome shotgun (WGS) entry which is preliminary data.</text>
</comment>
<accession>X1JWV4</accession>
<gene>
    <name evidence="2" type="ORF">S03H2_43940</name>
</gene>
<dbReference type="GO" id="GO:0006415">
    <property type="term" value="P:translational termination"/>
    <property type="evidence" value="ECO:0007669"/>
    <property type="project" value="InterPro"/>
</dbReference>
<evidence type="ECO:0000313" key="2">
    <source>
        <dbReference type="EMBL" id="GAH74268.1"/>
    </source>
</evidence>
<protein>
    <recommendedName>
        <fullName evidence="1">Peptide chain release factor domain-containing protein</fullName>
    </recommendedName>
</protein>
<dbReference type="Gene3D" id="3.30.70.1660">
    <property type="match status" value="1"/>
</dbReference>
<feature type="non-terminal residue" evidence="2">
    <location>
        <position position="175"/>
    </location>
</feature>
<dbReference type="SMART" id="SM00937">
    <property type="entry name" value="PCRF"/>
    <property type="match status" value="1"/>
</dbReference>
<proteinExistence type="predicted"/>
<sequence>MRQLAARRNLVRHWRELQEKAAELSEMAALAIEEDDYSIREDIERELRKASSRFEELETKLVLGGDYDARNAMVALHAGAGGTESQDWASMLLRMYLRWGERRDFHAEILDISPGEEAGIRSATLEISGDYAYGYLKCEHGVHRLVRLSPFDADHARHTSFVLVEVLPEADEARD</sequence>
<dbReference type="Gene3D" id="1.20.58.410">
    <property type="entry name" value="Release factor"/>
    <property type="match status" value="1"/>
</dbReference>
<name>X1JWV4_9ZZZZ</name>
<dbReference type="SUPFAM" id="SSF75620">
    <property type="entry name" value="Release factor"/>
    <property type="match status" value="1"/>
</dbReference>
<dbReference type="Pfam" id="PF03462">
    <property type="entry name" value="PCRF"/>
    <property type="match status" value="1"/>
</dbReference>
<evidence type="ECO:0000259" key="1">
    <source>
        <dbReference type="SMART" id="SM00937"/>
    </source>
</evidence>
<dbReference type="AlphaFoldDB" id="X1JWV4"/>
<organism evidence="2">
    <name type="scientific">marine sediment metagenome</name>
    <dbReference type="NCBI Taxonomy" id="412755"/>
    <lineage>
        <taxon>unclassified sequences</taxon>
        <taxon>metagenomes</taxon>
        <taxon>ecological metagenomes</taxon>
    </lineage>
</organism>
<dbReference type="PANTHER" id="PTHR43116">
    <property type="entry name" value="PEPTIDE CHAIN RELEASE FACTOR 2"/>
    <property type="match status" value="1"/>
</dbReference>
<dbReference type="PANTHER" id="PTHR43116:SF3">
    <property type="entry name" value="CLASS I PEPTIDE CHAIN RELEASE FACTOR"/>
    <property type="match status" value="1"/>
</dbReference>
<reference evidence="2" key="1">
    <citation type="journal article" date="2014" name="Front. Microbiol.">
        <title>High frequency of phylogenetically diverse reductive dehalogenase-homologous genes in deep subseafloor sedimentary metagenomes.</title>
        <authorList>
            <person name="Kawai M."/>
            <person name="Futagami T."/>
            <person name="Toyoda A."/>
            <person name="Takaki Y."/>
            <person name="Nishi S."/>
            <person name="Hori S."/>
            <person name="Arai W."/>
            <person name="Tsubouchi T."/>
            <person name="Morono Y."/>
            <person name="Uchiyama I."/>
            <person name="Ito T."/>
            <person name="Fujiyama A."/>
            <person name="Inagaki F."/>
            <person name="Takami H."/>
        </authorList>
    </citation>
    <scope>NUCLEOTIDE SEQUENCE</scope>
    <source>
        <strain evidence="2">Expedition CK06-06</strain>
    </source>
</reference>
<dbReference type="InterPro" id="IPR005139">
    <property type="entry name" value="PCRF"/>
</dbReference>